<proteinExistence type="predicted"/>
<dbReference type="Gene3D" id="3.30.750.24">
    <property type="entry name" value="STAS domain"/>
    <property type="match status" value="1"/>
</dbReference>
<dbReference type="GO" id="GO:0055085">
    <property type="term" value="P:transmembrane transport"/>
    <property type="evidence" value="ECO:0007669"/>
    <property type="project" value="InterPro"/>
</dbReference>
<dbReference type="NCBIfam" id="TIGR00815">
    <property type="entry name" value="sulP"/>
    <property type="match status" value="1"/>
</dbReference>
<dbReference type="PANTHER" id="PTHR11814">
    <property type="entry name" value="SULFATE TRANSPORTER"/>
    <property type="match status" value="1"/>
</dbReference>
<dbReference type="Proteomes" id="UP000030764">
    <property type="component" value="Unassembled WGS sequence"/>
</dbReference>
<evidence type="ECO:0000256" key="2">
    <source>
        <dbReference type="ARBA" id="ARBA00022692"/>
    </source>
</evidence>
<organism evidence="7 9">
    <name type="scientific">Trichuris suis</name>
    <name type="common">pig whipworm</name>
    <dbReference type="NCBI Taxonomy" id="68888"/>
    <lineage>
        <taxon>Eukaryota</taxon>
        <taxon>Metazoa</taxon>
        <taxon>Ecdysozoa</taxon>
        <taxon>Nematoda</taxon>
        <taxon>Enoplea</taxon>
        <taxon>Dorylaimia</taxon>
        <taxon>Trichinellida</taxon>
        <taxon>Trichuridae</taxon>
        <taxon>Trichuris</taxon>
    </lineage>
</organism>
<dbReference type="PROSITE" id="PS50801">
    <property type="entry name" value="STAS"/>
    <property type="match status" value="1"/>
</dbReference>
<dbReference type="SUPFAM" id="SSF52091">
    <property type="entry name" value="SpoIIaa-like"/>
    <property type="match status" value="1"/>
</dbReference>
<sequence length="717" mass="79961">MSAGISLRRPIYRQEDIDRCAKRKASEHLSLLSQVRVPRRVSTKGLWGCVQRRIPCLRWLPKYNFKEDFASDIISGLTVGVMMIPQSFRNSRYFIVAMAYGALAGLDAAHGLYTSFFTAIFYFLFGTSRHNSVGVVAVTSMMAASTRYRLALYEFDYYLSKNYTSINATLSTVSLDAAPEYHPTEVMAALTFSTGVISILLALLRAGFLAVLISDQVSSAFTSAVALHVFTAQVDKLLKVKVGRYSGPGKLVKIYYDFFCNLKSTHIPTLAMSLVSCAVLYIIKYHVSPMCSRKYLKGIQIPADMILIIITTIISYYMDLEAYGFKIVGYIPSGIPTPELPKLSIVSHTLVDGFTLAVVIYCISISLAKIFAKRFSYKVDPEQEFFALGITHTLSSFFACVPPCAAMARSSVLIGSGGRSQLCSVIAATVVLAVIFLISPLLKALPQCILATIIIVALRNMIKQIGECTTLWKISKLDFTIWLVTFLATILLDVMDGLAIGVACAFLLFGFRFIGKKLSTIGVLPQTNLYFERKKYSELEQTDGIITVIWKAPLFYGNAEFFEDQICQEVDKTWADFLKKEVQRTLRLQLDTDDKKHTTMDDTAGRFLIIDFTRVSLIDTSGVYALNEVHETTGINRYVSIRCFVQIARRAQKYGAEVYICCCSEGIQKTIKRAIAYKESLKELSFFPSVYDAVMYAKLGAPPMGDKTQENSLVAHY</sequence>
<feature type="transmembrane region" description="Helical" evidence="5">
    <location>
        <begin position="295"/>
        <end position="318"/>
    </location>
</feature>
<keyword evidence="2 5" id="KW-0812">Transmembrane</keyword>
<keyword evidence="3 5" id="KW-1133">Transmembrane helix</keyword>
<reference evidence="7 9" key="1">
    <citation type="journal article" date="2014" name="Nat. Genet.">
        <title>Genome and transcriptome of the porcine whipworm Trichuris suis.</title>
        <authorList>
            <person name="Jex A.R."/>
            <person name="Nejsum P."/>
            <person name="Schwarz E.M."/>
            <person name="Hu L."/>
            <person name="Young N.D."/>
            <person name="Hall R.S."/>
            <person name="Korhonen P.K."/>
            <person name="Liao S."/>
            <person name="Thamsborg S."/>
            <person name="Xia J."/>
            <person name="Xu P."/>
            <person name="Wang S."/>
            <person name="Scheerlinck J.P."/>
            <person name="Hofmann A."/>
            <person name="Sternberg P.W."/>
            <person name="Wang J."/>
            <person name="Gasser R.B."/>
        </authorList>
    </citation>
    <scope>NUCLEOTIDE SEQUENCE [LARGE SCALE GENOMIC DNA]</scope>
    <source>
        <strain evidence="8">DCEP-RM93F</strain>
        <strain evidence="7">DCEP-RM93M</strain>
    </source>
</reference>
<evidence type="ECO:0000256" key="1">
    <source>
        <dbReference type="ARBA" id="ARBA00004141"/>
    </source>
</evidence>
<evidence type="ECO:0000313" key="8">
    <source>
        <dbReference type="EMBL" id="KFD73102.1"/>
    </source>
</evidence>
<keyword evidence="9" id="KW-1185">Reference proteome</keyword>
<evidence type="ECO:0000313" key="7">
    <source>
        <dbReference type="EMBL" id="KFD54340.1"/>
    </source>
</evidence>
<dbReference type="InterPro" id="IPR036513">
    <property type="entry name" value="STAS_dom_sf"/>
</dbReference>
<dbReference type="Pfam" id="PF00916">
    <property type="entry name" value="Sulfate_transp"/>
    <property type="match status" value="1"/>
</dbReference>
<dbReference type="Pfam" id="PF01740">
    <property type="entry name" value="STAS"/>
    <property type="match status" value="1"/>
</dbReference>
<dbReference type="Proteomes" id="UP000030758">
    <property type="component" value="Unassembled WGS sequence"/>
</dbReference>
<evidence type="ECO:0000256" key="5">
    <source>
        <dbReference type="SAM" id="Phobius"/>
    </source>
</evidence>
<dbReference type="InterPro" id="IPR001902">
    <property type="entry name" value="SLC26A/SulP_fam"/>
</dbReference>
<feature type="transmembrane region" description="Helical" evidence="5">
    <location>
        <begin position="93"/>
        <end position="113"/>
    </location>
</feature>
<dbReference type="GO" id="GO:0016020">
    <property type="term" value="C:membrane"/>
    <property type="evidence" value="ECO:0007669"/>
    <property type="project" value="UniProtKB-SubCell"/>
</dbReference>
<feature type="transmembrane region" description="Helical" evidence="5">
    <location>
        <begin position="189"/>
        <end position="213"/>
    </location>
</feature>
<evidence type="ECO:0000256" key="4">
    <source>
        <dbReference type="ARBA" id="ARBA00023136"/>
    </source>
</evidence>
<name>A0A085MAU4_9BILA</name>
<evidence type="ECO:0000313" key="9">
    <source>
        <dbReference type="Proteomes" id="UP000030764"/>
    </source>
</evidence>
<comment type="subcellular location">
    <subcellularLocation>
        <location evidence="1">Membrane</location>
        <topology evidence="1">Multi-pass membrane protein</topology>
    </subcellularLocation>
</comment>
<feature type="transmembrane region" description="Helical" evidence="5">
    <location>
        <begin position="474"/>
        <end position="492"/>
    </location>
</feature>
<feature type="transmembrane region" description="Helical" evidence="5">
    <location>
        <begin position="422"/>
        <end position="438"/>
    </location>
</feature>
<feature type="transmembrane region" description="Helical" evidence="5">
    <location>
        <begin position="265"/>
        <end position="283"/>
    </location>
</feature>
<dbReference type="InterPro" id="IPR011547">
    <property type="entry name" value="SLC26A/SulP_dom"/>
</dbReference>
<protein>
    <recommendedName>
        <fullName evidence="6">STAS domain-containing protein</fullName>
    </recommendedName>
</protein>
<dbReference type="CDD" id="cd07042">
    <property type="entry name" value="STAS_SulP_like_sulfate_transporter"/>
    <property type="match status" value="1"/>
</dbReference>
<evidence type="ECO:0000256" key="3">
    <source>
        <dbReference type="ARBA" id="ARBA00022989"/>
    </source>
</evidence>
<accession>A0A085MAU4</accession>
<dbReference type="EMBL" id="KL367474">
    <property type="protein sequence ID" value="KFD73102.1"/>
    <property type="molecule type" value="Genomic_DNA"/>
</dbReference>
<dbReference type="AlphaFoldDB" id="A0A085MAU4"/>
<keyword evidence="4 5" id="KW-0472">Membrane</keyword>
<evidence type="ECO:0000259" key="6">
    <source>
        <dbReference type="PROSITE" id="PS50801"/>
    </source>
</evidence>
<dbReference type="EMBL" id="KL363209">
    <property type="protein sequence ID" value="KFD54340.1"/>
    <property type="molecule type" value="Genomic_DNA"/>
</dbReference>
<feature type="transmembrane region" description="Helical" evidence="5">
    <location>
        <begin position="345"/>
        <end position="368"/>
    </location>
</feature>
<gene>
    <name evidence="7" type="ORF">M513_04882</name>
    <name evidence="8" type="ORF">M514_04882</name>
</gene>
<feature type="transmembrane region" description="Helical" evidence="5">
    <location>
        <begin position="119"/>
        <end position="144"/>
    </location>
</feature>
<dbReference type="InterPro" id="IPR002645">
    <property type="entry name" value="STAS_dom"/>
</dbReference>
<feature type="domain" description="STAS" evidence="6">
    <location>
        <begin position="535"/>
        <end position="697"/>
    </location>
</feature>